<sequence>MNEVIVRVVNHPAALVITPDPEGWRALAVTYETVGRLDAASAVLAAIDLGCDVLTGQPGLYAGLAGGGPIIPI</sequence>
<protein>
    <submittedName>
        <fullName evidence="1">Uncharacterized protein</fullName>
    </submittedName>
</protein>
<dbReference type="AlphaFoldDB" id="A0A1C6SMB5"/>
<dbReference type="STRING" id="47866.GA0074694_5755"/>
<proteinExistence type="predicted"/>
<evidence type="ECO:0000313" key="2">
    <source>
        <dbReference type="Proteomes" id="UP000198906"/>
    </source>
</evidence>
<name>A0A1C6SMB5_9ACTN</name>
<organism evidence="1 2">
    <name type="scientific">Micromonospora inyonensis</name>
    <dbReference type="NCBI Taxonomy" id="47866"/>
    <lineage>
        <taxon>Bacteria</taxon>
        <taxon>Bacillati</taxon>
        <taxon>Actinomycetota</taxon>
        <taxon>Actinomycetes</taxon>
        <taxon>Micromonosporales</taxon>
        <taxon>Micromonosporaceae</taxon>
        <taxon>Micromonospora</taxon>
    </lineage>
</organism>
<accession>A0A1C6SMB5</accession>
<gene>
    <name evidence="1" type="ORF">GA0074694_5755</name>
</gene>
<keyword evidence="2" id="KW-1185">Reference proteome</keyword>
<evidence type="ECO:0000313" key="1">
    <source>
        <dbReference type="EMBL" id="SCL30650.1"/>
    </source>
</evidence>
<dbReference type="RefSeq" id="WP_245714953.1">
    <property type="nucleotide sequence ID" value="NZ_FMHU01000002.1"/>
</dbReference>
<dbReference type="Proteomes" id="UP000198906">
    <property type="component" value="Unassembled WGS sequence"/>
</dbReference>
<reference evidence="2" key="1">
    <citation type="submission" date="2016-06" db="EMBL/GenBank/DDBJ databases">
        <authorList>
            <person name="Varghese N."/>
        </authorList>
    </citation>
    <scope>NUCLEOTIDE SEQUENCE [LARGE SCALE GENOMIC DNA]</scope>
    <source>
        <strain evidence="2">DSM 46123</strain>
    </source>
</reference>
<dbReference type="EMBL" id="FMHU01000002">
    <property type="protein sequence ID" value="SCL30650.1"/>
    <property type="molecule type" value="Genomic_DNA"/>
</dbReference>